<sequence>MKNKVLFTYNYGTDKMEEIKKLGYDIKIINEKDVKYTKDLEDIEILVCYNPFKTLDICKMKKLKWIQLSSAGIDQLPIEYIINSSISISNNRGGYSIPMGEWIVLKALELLKRSSKFYENQKSKVWKIDTTVLELFNKTIGFIGTGSIAREAAKRFSGFGVKILGLNTNGRPVDNFHKCFSNKNIDEMLGLCDVVVITIPYTDETHHLINEDKFNKMKSGVYLINVARGSIIDENALIKNIDKGKIGGAALDVVEKEPLDINSSLWNFDNVIITPHNSWISEMRNARRFNLIYENLKRYKNNESPINLVDLNKGY</sequence>
<dbReference type="Gene3D" id="3.40.50.720">
    <property type="entry name" value="NAD(P)-binding Rossmann-like Domain"/>
    <property type="match status" value="2"/>
</dbReference>
<evidence type="ECO:0000259" key="6">
    <source>
        <dbReference type="Pfam" id="PF02826"/>
    </source>
</evidence>
<dbReference type="InterPro" id="IPR036291">
    <property type="entry name" value="NAD(P)-bd_dom_sf"/>
</dbReference>
<dbReference type="Proteomes" id="UP000033115">
    <property type="component" value="Chromosome"/>
</dbReference>
<evidence type="ECO:0000256" key="1">
    <source>
        <dbReference type="ARBA" id="ARBA00005854"/>
    </source>
</evidence>
<dbReference type="AlphaFoldDB" id="A0A0E3MB19"/>
<dbReference type="SUPFAM" id="SSF52283">
    <property type="entry name" value="Formate/glycerate dehydrogenase catalytic domain-like"/>
    <property type="match status" value="1"/>
</dbReference>
<organism evidence="7 8">
    <name type="scientific">Clostridium scatologenes</name>
    <dbReference type="NCBI Taxonomy" id="1548"/>
    <lineage>
        <taxon>Bacteria</taxon>
        <taxon>Bacillati</taxon>
        <taxon>Bacillota</taxon>
        <taxon>Clostridia</taxon>
        <taxon>Eubacteriales</taxon>
        <taxon>Clostridiaceae</taxon>
        <taxon>Clostridium</taxon>
    </lineage>
</organism>
<dbReference type="GO" id="GO:0051287">
    <property type="term" value="F:NAD binding"/>
    <property type="evidence" value="ECO:0007669"/>
    <property type="project" value="InterPro"/>
</dbReference>
<dbReference type="InterPro" id="IPR006140">
    <property type="entry name" value="D-isomer_DH_NAD-bd"/>
</dbReference>
<keyword evidence="8" id="KW-1185">Reference proteome</keyword>
<evidence type="ECO:0000256" key="4">
    <source>
        <dbReference type="RuleBase" id="RU003719"/>
    </source>
</evidence>
<dbReference type="PANTHER" id="PTHR43333">
    <property type="entry name" value="2-HACID_DH_C DOMAIN-CONTAINING PROTEIN"/>
    <property type="match status" value="1"/>
</dbReference>
<name>A0A0E3MB19_CLOSL</name>
<evidence type="ECO:0000313" key="8">
    <source>
        <dbReference type="Proteomes" id="UP000033115"/>
    </source>
</evidence>
<dbReference type="Pfam" id="PF00389">
    <property type="entry name" value="2-Hacid_dh"/>
    <property type="match status" value="1"/>
</dbReference>
<dbReference type="Pfam" id="PF02826">
    <property type="entry name" value="2-Hacid_dh_C"/>
    <property type="match status" value="1"/>
</dbReference>
<dbReference type="RefSeq" id="WP_029161093.1">
    <property type="nucleotide sequence ID" value="NZ_CP009933.1"/>
</dbReference>
<dbReference type="PANTHER" id="PTHR43333:SF1">
    <property type="entry name" value="D-ISOMER SPECIFIC 2-HYDROXYACID DEHYDROGENASE NAD-BINDING DOMAIN-CONTAINING PROTEIN"/>
    <property type="match status" value="1"/>
</dbReference>
<reference evidence="7 8" key="1">
    <citation type="journal article" date="2015" name="J. Biotechnol.">
        <title>Complete genome sequence of a malodorant-producing acetogen, Clostridium scatologenes ATCC 25775(T).</title>
        <authorList>
            <person name="Zhu Z."/>
            <person name="Guo T."/>
            <person name="Zheng H."/>
            <person name="Song T."/>
            <person name="Ouyang P."/>
            <person name="Xie J."/>
        </authorList>
    </citation>
    <scope>NUCLEOTIDE SEQUENCE [LARGE SCALE GENOMIC DNA]</scope>
    <source>
        <strain evidence="7 8">ATCC 25775</strain>
    </source>
</reference>
<dbReference type="HOGENOM" id="CLU_019796_1_0_9"/>
<dbReference type="InterPro" id="IPR029753">
    <property type="entry name" value="D-isomer_DH_CS"/>
</dbReference>
<keyword evidence="3" id="KW-0520">NAD</keyword>
<dbReference type="SUPFAM" id="SSF51735">
    <property type="entry name" value="NAD(P)-binding Rossmann-fold domains"/>
    <property type="match status" value="1"/>
</dbReference>
<proteinExistence type="inferred from homology"/>
<comment type="similarity">
    <text evidence="1 4">Belongs to the D-isomer specific 2-hydroxyacid dehydrogenase family.</text>
</comment>
<feature type="domain" description="D-isomer specific 2-hydroxyacid dehydrogenase NAD-binding" evidence="6">
    <location>
        <begin position="107"/>
        <end position="277"/>
    </location>
</feature>
<evidence type="ECO:0000313" key="7">
    <source>
        <dbReference type="EMBL" id="AKA71303.1"/>
    </source>
</evidence>
<dbReference type="PROSITE" id="PS00671">
    <property type="entry name" value="D_2_HYDROXYACID_DH_3"/>
    <property type="match status" value="1"/>
</dbReference>
<evidence type="ECO:0000256" key="3">
    <source>
        <dbReference type="ARBA" id="ARBA00023027"/>
    </source>
</evidence>
<dbReference type="CDD" id="cd12155">
    <property type="entry name" value="PGDH_1"/>
    <property type="match status" value="1"/>
</dbReference>
<feature type="domain" description="D-isomer specific 2-hydroxyacid dehydrogenase catalytic" evidence="5">
    <location>
        <begin position="6"/>
        <end position="309"/>
    </location>
</feature>
<evidence type="ECO:0000256" key="2">
    <source>
        <dbReference type="ARBA" id="ARBA00023002"/>
    </source>
</evidence>
<evidence type="ECO:0000259" key="5">
    <source>
        <dbReference type="Pfam" id="PF00389"/>
    </source>
</evidence>
<keyword evidence="2 4" id="KW-0560">Oxidoreductase</keyword>
<dbReference type="EMBL" id="CP009933">
    <property type="protein sequence ID" value="AKA71303.1"/>
    <property type="molecule type" value="Genomic_DNA"/>
</dbReference>
<protein>
    <submittedName>
        <fullName evidence="7">D-isomer specific 2-hydroxyacid dehydrogenase NAD-binding</fullName>
    </submittedName>
</protein>
<gene>
    <name evidence="7" type="ORF">CSCA_4178</name>
</gene>
<dbReference type="KEGG" id="csq:CSCA_4178"/>
<dbReference type="GO" id="GO:0016616">
    <property type="term" value="F:oxidoreductase activity, acting on the CH-OH group of donors, NAD or NADP as acceptor"/>
    <property type="evidence" value="ECO:0007669"/>
    <property type="project" value="InterPro"/>
</dbReference>
<dbReference type="STRING" id="1548.CSCA_4178"/>
<dbReference type="InterPro" id="IPR006139">
    <property type="entry name" value="D-isomer_2_OHA_DH_cat_dom"/>
</dbReference>
<accession>A0A0E3MB19</accession>